<keyword evidence="5 6" id="KW-0472">Membrane</keyword>
<dbReference type="Pfam" id="PF08395">
    <property type="entry name" value="7tm_7"/>
    <property type="match status" value="1"/>
</dbReference>
<evidence type="ECO:0000313" key="7">
    <source>
        <dbReference type="EMBL" id="GFT80515.1"/>
    </source>
</evidence>
<evidence type="ECO:0000256" key="6">
    <source>
        <dbReference type="SAM" id="Phobius"/>
    </source>
</evidence>
<feature type="transmembrane region" description="Helical" evidence="6">
    <location>
        <begin position="82"/>
        <end position="103"/>
    </location>
</feature>
<evidence type="ECO:0000256" key="1">
    <source>
        <dbReference type="ARBA" id="ARBA00004651"/>
    </source>
</evidence>
<protein>
    <submittedName>
        <fullName evidence="7">Uncharacterized protein</fullName>
    </submittedName>
</protein>
<proteinExistence type="predicted"/>
<comment type="caution">
    <text evidence="7">The sequence shown here is derived from an EMBL/GenBank/DDBJ whole genome shotgun (WGS) entry which is preliminary data.</text>
</comment>
<organism evidence="7 8">
    <name type="scientific">Nephila pilipes</name>
    <name type="common">Giant wood spider</name>
    <name type="synonym">Nephila maculata</name>
    <dbReference type="NCBI Taxonomy" id="299642"/>
    <lineage>
        <taxon>Eukaryota</taxon>
        <taxon>Metazoa</taxon>
        <taxon>Ecdysozoa</taxon>
        <taxon>Arthropoda</taxon>
        <taxon>Chelicerata</taxon>
        <taxon>Arachnida</taxon>
        <taxon>Araneae</taxon>
        <taxon>Araneomorphae</taxon>
        <taxon>Entelegynae</taxon>
        <taxon>Araneoidea</taxon>
        <taxon>Nephilidae</taxon>
        <taxon>Nephila</taxon>
    </lineage>
</organism>
<evidence type="ECO:0000256" key="4">
    <source>
        <dbReference type="ARBA" id="ARBA00022989"/>
    </source>
</evidence>
<dbReference type="GO" id="GO:0005886">
    <property type="term" value="C:plasma membrane"/>
    <property type="evidence" value="ECO:0007669"/>
    <property type="project" value="UniProtKB-SubCell"/>
</dbReference>
<keyword evidence="8" id="KW-1185">Reference proteome</keyword>
<dbReference type="EMBL" id="BMAW01118563">
    <property type="protein sequence ID" value="GFT80515.1"/>
    <property type="molecule type" value="Genomic_DNA"/>
</dbReference>
<keyword evidence="4 6" id="KW-1133">Transmembrane helix</keyword>
<keyword evidence="3 6" id="KW-0812">Transmembrane</keyword>
<dbReference type="Proteomes" id="UP000887013">
    <property type="component" value="Unassembled WGS sequence"/>
</dbReference>
<accession>A0A8X6PTJ2</accession>
<evidence type="ECO:0000256" key="2">
    <source>
        <dbReference type="ARBA" id="ARBA00022475"/>
    </source>
</evidence>
<gene>
    <name evidence="7" type="primary">AVEN_56834_1</name>
    <name evidence="7" type="ORF">NPIL_242701</name>
</gene>
<dbReference type="AlphaFoldDB" id="A0A8X6PTJ2"/>
<keyword evidence="2" id="KW-1003">Cell membrane</keyword>
<dbReference type="InterPro" id="IPR013604">
    <property type="entry name" value="7TM_chemorcpt"/>
</dbReference>
<feature type="transmembrane region" description="Helical" evidence="6">
    <location>
        <begin position="190"/>
        <end position="207"/>
    </location>
</feature>
<dbReference type="GO" id="GO:0050909">
    <property type="term" value="P:sensory perception of taste"/>
    <property type="evidence" value="ECO:0007669"/>
    <property type="project" value="InterPro"/>
</dbReference>
<name>A0A8X6PTJ2_NEPPI</name>
<feature type="transmembrane region" description="Helical" evidence="6">
    <location>
        <begin position="115"/>
        <end position="134"/>
    </location>
</feature>
<comment type="subcellular location">
    <subcellularLocation>
        <location evidence="1">Cell membrane</location>
        <topology evidence="1">Multi-pass membrane protein</topology>
    </subcellularLocation>
</comment>
<evidence type="ECO:0000256" key="3">
    <source>
        <dbReference type="ARBA" id="ARBA00022692"/>
    </source>
</evidence>
<sequence length="209" mass="23919">MYRRAVNILGGYVNQTVCLEHPLLFSLTICILLHRYGLLLKHCNQKLCNIGFSLSPAKYAEIFDYYNNLEEKIRLLRSTLSVPLFVSLFSSFSTLYFALAASLKGNAESTYIFEQGINAFVAIVVLFSLSVYCSRIPDYMMEIKTTVRSLINKYQLQNVDEGREINFLLRMEKMDAVYMSACGMVDFKRSLLFTAFGTFFTYGVLIINT</sequence>
<evidence type="ECO:0000256" key="5">
    <source>
        <dbReference type="ARBA" id="ARBA00023136"/>
    </source>
</evidence>
<reference evidence="7" key="1">
    <citation type="submission" date="2020-08" db="EMBL/GenBank/DDBJ databases">
        <title>Multicomponent nature underlies the extraordinary mechanical properties of spider dragline silk.</title>
        <authorList>
            <person name="Kono N."/>
            <person name="Nakamura H."/>
            <person name="Mori M."/>
            <person name="Yoshida Y."/>
            <person name="Ohtoshi R."/>
            <person name="Malay A.D."/>
            <person name="Moran D.A.P."/>
            <person name="Tomita M."/>
            <person name="Numata K."/>
            <person name="Arakawa K."/>
        </authorList>
    </citation>
    <scope>NUCLEOTIDE SEQUENCE</scope>
</reference>
<evidence type="ECO:0000313" key="8">
    <source>
        <dbReference type="Proteomes" id="UP000887013"/>
    </source>
</evidence>